<dbReference type="PIRSF" id="PIRSF036388">
    <property type="entry name" value="Ctsl_amnpptdse_B"/>
    <property type="match status" value="1"/>
</dbReference>
<keyword evidence="7" id="KW-0464">Manganese</keyword>
<feature type="domain" description="Cytosol aminopeptidase" evidence="8">
    <location>
        <begin position="275"/>
        <end position="282"/>
    </location>
</feature>
<evidence type="ECO:0000313" key="10">
    <source>
        <dbReference type="Proteomes" id="UP000240989"/>
    </source>
</evidence>
<dbReference type="SUPFAM" id="SSF53187">
    <property type="entry name" value="Zn-dependent exopeptidases"/>
    <property type="match status" value="1"/>
</dbReference>
<dbReference type="PROSITE" id="PS00631">
    <property type="entry name" value="CYTOSOL_AP"/>
    <property type="match status" value="1"/>
</dbReference>
<organism evidence="9 10">
    <name type="scientific">Photobacterium angustum</name>
    <dbReference type="NCBI Taxonomy" id="661"/>
    <lineage>
        <taxon>Bacteria</taxon>
        <taxon>Pseudomonadati</taxon>
        <taxon>Pseudomonadota</taxon>
        <taxon>Gammaproteobacteria</taxon>
        <taxon>Vibrionales</taxon>
        <taxon>Vibrionaceae</taxon>
        <taxon>Photobacterium</taxon>
    </lineage>
</organism>
<evidence type="ECO:0000313" key="9">
    <source>
        <dbReference type="EMBL" id="PSX04921.1"/>
    </source>
</evidence>
<evidence type="ECO:0000256" key="7">
    <source>
        <dbReference type="ARBA" id="ARBA00023211"/>
    </source>
</evidence>
<comment type="similarity">
    <text evidence="1">Belongs to the peptidase M17 family.</text>
</comment>
<dbReference type="Pfam" id="PF00883">
    <property type="entry name" value="Peptidase_M17"/>
    <property type="match status" value="1"/>
</dbReference>
<protein>
    <submittedName>
        <fullName evidence="9">Aminopeptidase PepB</fullName>
    </submittedName>
</protein>
<proteinExistence type="inferred from homology"/>
<keyword evidence="3" id="KW-0963">Cytoplasm</keyword>
<dbReference type="PRINTS" id="PR00481">
    <property type="entry name" value="LAMNOPPTDASE"/>
</dbReference>
<evidence type="ECO:0000256" key="1">
    <source>
        <dbReference type="ARBA" id="ARBA00009528"/>
    </source>
</evidence>
<dbReference type="InterPro" id="IPR000819">
    <property type="entry name" value="Peptidase_M17_C"/>
</dbReference>
<dbReference type="Proteomes" id="UP000240989">
    <property type="component" value="Unassembled WGS sequence"/>
</dbReference>
<evidence type="ECO:0000256" key="6">
    <source>
        <dbReference type="ARBA" id="ARBA00022801"/>
    </source>
</evidence>
<dbReference type="GO" id="GO:0004177">
    <property type="term" value="F:aminopeptidase activity"/>
    <property type="evidence" value="ECO:0007669"/>
    <property type="project" value="UniProtKB-KW"/>
</dbReference>
<sequence length="427" mass="45850">MSTIMAVSLTQQAANAQWGMNALLSFNAEGAVIHLMENEQLANIQRAARRLDTQGIKQVELSGEGWDLDRTWAFIQGHRASKPGNSVVWSALNETDEAELQARIKATEWVREIINQPADVVRPSQLATRAGEFIKSLAPEYVTYKIIKGNDLLDEGWNGIHAVGRGSDHRPAMLRLDYNPTGDADAPVFACLVGKGITFDSGGYSIKPSAGMTAMKADMGGAALATGGLALAMARGLNKRIKLVLCCAENMISGRALKLGDIIKYKNGKTVEILNTDAEGRLVLADGLIYANSQNPELVIDCATLTGAAKMALGNDYHALLSFDAELSHTALTAAAEENEGMWPLPLADLHRNMLPSNYADLANISSGDFMPGASTAAAFLSYFVDDYKKGWMHIDASGTFRKSANDQWSAGATGMGVRTLANILTK</sequence>
<evidence type="ECO:0000259" key="8">
    <source>
        <dbReference type="PROSITE" id="PS00631"/>
    </source>
</evidence>
<keyword evidence="2 9" id="KW-0031">Aminopeptidase</keyword>
<keyword evidence="10" id="KW-1185">Reference proteome</keyword>
<dbReference type="Gene3D" id="3.40.630.10">
    <property type="entry name" value="Zn peptidases"/>
    <property type="match status" value="1"/>
</dbReference>
<dbReference type="InterPro" id="IPR047620">
    <property type="entry name" value="M17_PepB-like_N"/>
</dbReference>
<evidence type="ECO:0000256" key="3">
    <source>
        <dbReference type="ARBA" id="ARBA00022490"/>
    </source>
</evidence>
<name>A0ABX5GZD0_PHOAN</name>
<keyword evidence="4" id="KW-0645">Protease</keyword>
<dbReference type="InterPro" id="IPR008330">
    <property type="entry name" value="Pept_M17_PepB"/>
</dbReference>
<evidence type="ECO:0000256" key="5">
    <source>
        <dbReference type="ARBA" id="ARBA00022723"/>
    </source>
</evidence>
<dbReference type="CDD" id="cd00433">
    <property type="entry name" value="Peptidase_M17"/>
    <property type="match status" value="1"/>
</dbReference>
<reference evidence="9 10" key="1">
    <citation type="submission" date="2018-01" db="EMBL/GenBank/DDBJ databases">
        <title>Whole genome sequencing of Histamine producing bacteria.</title>
        <authorList>
            <person name="Butler K."/>
        </authorList>
    </citation>
    <scope>NUCLEOTIDE SEQUENCE [LARGE SCALE GENOMIC DNA]</scope>
    <source>
        <strain evidence="9 10">A6-1</strain>
    </source>
</reference>
<dbReference type="RefSeq" id="WP_045152131.1">
    <property type="nucleotide sequence ID" value="NZ_JZSW01000003.1"/>
</dbReference>
<accession>A0ABX5GZD0</accession>
<comment type="caution">
    <text evidence="9">The sequence shown here is derived from an EMBL/GenBank/DDBJ whole genome shotgun (WGS) entry which is preliminary data.</text>
</comment>
<dbReference type="EMBL" id="PYOU01000024">
    <property type="protein sequence ID" value="PSX04921.1"/>
    <property type="molecule type" value="Genomic_DNA"/>
</dbReference>
<gene>
    <name evidence="9" type="ORF">C0W27_19880</name>
</gene>
<evidence type="ECO:0000256" key="2">
    <source>
        <dbReference type="ARBA" id="ARBA00022438"/>
    </source>
</evidence>
<dbReference type="PANTHER" id="PTHR11963">
    <property type="entry name" value="LEUCINE AMINOPEPTIDASE-RELATED"/>
    <property type="match status" value="1"/>
</dbReference>
<dbReference type="NCBIfam" id="NF003450">
    <property type="entry name" value="PRK05015.1"/>
    <property type="match status" value="1"/>
</dbReference>
<dbReference type="Pfam" id="PF12404">
    <property type="entry name" value="DUF3663"/>
    <property type="match status" value="1"/>
</dbReference>
<dbReference type="PANTHER" id="PTHR11963:SF20">
    <property type="entry name" value="PEPTIDASE B"/>
    <property type="match status" value="1"/>
</dbReference>
<keyword evidence="6" id="KW-0378">Hydrolase</keyword>
<keyword evidence="5" id="KW-0479">Metal-binding</keyword>
<evidence type="ECO:0000256" key="4">
    <source>
        <dbReference type="ARBA" id="ARBA00022670"/>
    </source>
</evidence>
<dbReference type="InterPro" id="IPR011356">
    <property type="entry name" value="Leucine_aapep/pepB"/>
</dbReference>